<organism evidence="1 2">
    <name type="scientific">Lentilactobacillus parafarraginis DSM 18390 = JCM 14109</name>
    <dbReference type="NCBI Taxonomy" id="1423786"/>
    <lineage>
        <taxon>Bacteria</taxon>
        <taxon>Bacillati</taxon>
        <taxon>Bacillota</taxon>
        <taxon>Bacilli</taxon>
        <taxon>Lactobacillales</taxon>
        <taxon>Lactobacillaceae</taxon>
        <taxon>Lentilactobacillus</taxon>
    </lineage>
</organism>
<dbReference type="PATRIC" id="fig|1423786.4.peg.2029"/>
<reference evidence="1 2" key="1">
    <citation type="journal article" date="2015" name="Genome Announc.">
        <title>Expanding the biotechnology potential of lactobacilli through comparative genomics of 213 strains and associated genera.</title>
        <authorList>
            <person name="Sun Z."/>
            <person name="Harris H.M."/>
            <person name="McCann A."/>
            <person name="Guo C."/>
            <person name="Argimon S."/>
            <person name="Zhang W."/>
            <person name="Yang X."/>
            <person name="Jeffery I.B."/>
            <person name="Cooney J.C."/>
            <person name="Kagawa T.F."/>
            <person name="Liu W."/>
            <person name="Song Y."/>
            <person name="Salvetti E."/>
            <person name="Wrobel A."/>
            <person name="Rasinkangas P."/>
            <person name="Parkhill J."/>
            <person name="Rea M.C."/>
            <person name="O'Sullivan O."/>
            <person name="Ritari J."/>
            <person name="Douillard F.P."/>
            <person name="Paul Ross R."/>
            <person name="Yang R."/>
            <person name="Briner A.E."/>
            <person name="Felis G.E."/>
            <person name="de Vos W.M."/>
            <person name="Barrangou R."/>
            <person name="Klaenhammer T.R."/>
            <person name="Caufield P.W."/>
            <person name="Cui Y."/>
            <person name="Zhang H."/>
            <person name="O'Toole P.W."/>
        </authorList>
    </citation>
    <scope>NUCLEOTIDE SEQUENCE [LARGE SCALE GENOMIC DNA]</scope>
    <source>
        <strain evidence="1 2">DSM 18390</strain>
    </source>
</reference>
<dbReference type="Proteomes" id="UP000051010">
    <property type="component" value="Unassembled WGS sequence"/>
</dbReference>
<proteinExistence type="predicted"/>
<name>A0A0R1YR52_9LACO</name>
<protein>
    <submittedName>
        <fullName evidence="1">Uncharacterized protein</fullName>
    </submittedName>
</protein>
<dbReference type="AlphaFoldDB" id="A0A0R1YR52"/>
<evidence type="ECO:0000313" key="1">
    <source>
        <dbReference type="EMBL" id="KRM42393.1"/>
    </source>
</evidence>
<sequence>MTTASKNFSNELINAYKNHQFVMLQTTTSHVTGTVAAVKDGRAYIDQPAKGVLAVNLSDVTQVQELN</sequence>
<gene>
    <name evidence="1" type="ORF">FD47_GL001921</name>
</gene>
<evidence type="ECO:0000313" key="2">
    <source>
        <dbReference type="Proteomes" id="UP000051010"/>
    </source>
</evidence>
<comment type="caution">
    <text evidence="1">The sequence shown here is derived from an EMBL/GenBank/DDBJ whole genome shotgun (WGS) entry which is preliminary data.</text>
</comment>
<dbReference type="RefSeq" id="WP_054735472.1">
    <property type="nucleotide sequence ID" value="NZ_AZFZ01000043.1"/>
</dbReference>
<dbReference type="EMBL" id="AZFZ01000043">
    <property type="protein sequence ID" value="KRM42393.1"/>
    <property type="molecule type" value="Genomic_DNA"/>
</dbReference>
<accession>A0A0R1YR52</accession>